<feature type="transmembrane region" description="Helical" evidence="12">
    <location>
        <begin position="74"/>
        <end position="95"/>
    </location>
</feature>
<evidence type="ECO:0000256" key="2">
    <source>
        <dbReference type="ARBA" id="ARBA00009137"/>
    </source>
</evidence>
<evidence type="ECO:0000313" key="14">
    <source>
        <dbReference type="Proteomes" id="UP000624701"/>
    </source>
</evidence>
<evidence type="ECO:0000256" key="12">
    <source>
        <dbReference type="SAM" id="Phobius"/>
    </source>
</evidence>
<reference evidence="14" key="1">
    <citation type="journal article" date="2019" name="Int. J. Syst. Evol. Microbiol.">
        <title>The Global Catalogue of Microorganisms (GCM) 10K type strain sequencing project: providing services to taxonomists for standard genome sequencing and annotation.</title>
        <authorList>
            <consortium name="The Broad Institute Genomics Platform"/>
            <consortium name="The Broad Institute Genome Sequencing Center for Infectious Disease"/>
            <person name="Wu L."/>
            <person name="Ma J."/>
        </authorList>
    </citation>
    <scope>NUCLEOTIDE SEQUENCE [LARGE SCALE GENOMIC DNA]</scope>
    <source>
        <strain evidence="14">CCM 8681</strain>
    </source>
</reference>
<keyword evidence="5" id="KW-0997">Cell inner membrane</keyword>
<keyword evidence="11 12" id="KW-0472">Membrane</keyword>
<evidence type="ECO:0000256" key="1">
    <source>
        <dbReference type="ARBA" id="ARBA00004429"/>
    </source>
</evidence>
<dbReference type="PIRSF" id="PIRSF006247">
    <property type="entry name" value="TrkH"/>
    <property type="match status" value="1"/>
</dbReference>
<feature type="transmembrane region" description="Helical" evidence="12">
    <location>
        <begin position="42"/>
        <end position="62"/>
    </location>
</feature>
<keyword evidence="7 12" id="KW-0812">Transmembrane</keyword>
<feature type="transmembrane region" description="Helical" evidence="12">
    <location>
        <begin position="340"/>
        <end position="359"/>
    </location>
</feature>
<feature type="transmembrane region" description="Helical" evidence="12">
    <location>
        <begin position="140"/>
        <end position="167"/>
    </location>
</feature>
<evidence type="ECO:0000256" key="7">
    <source>
        <dbReference type="ARBA" id="ARBA00022692"/>
    </source>
</evidence>
<dbReference type="PANTHER" id="PTHR32024">
    <property type="entry name" value="TRK SYSTEM POTASSIUM UPTAKE PROTEIN TRKG-RELATED"/>
    <property type="match status" value="1"/>
</dbReference>
<feature type="transmembrane region" description="Helical" evidence="12">
    <location>
        <begin position="407"/>
        <end position="432"/>
    </location>
</feature>
<feature type="transmembrane region" description="Helical" evidence="12">
    <location>
        <begin position="241"/>
        <end position="264"/>
    </location>
</feature>
<evidence type="ECO:0000256" key="5">
    <source>
        <dbReference type="ARBA" id="ARBA00022519"/>
    </source>
</evidence>
<accession>A0ABQ2BW73</accession>
<sequence>MAKMKLNYKIIFHFLGLLLLFNGGFILIATLISLIYKDGVTLELLLSGFTVLLVGIFVMYNTRNHRKEMNKREGYIVVTFGWIVMSLSGSLPYMVTETIPSFTNAFFETMSGYTTTGASILNDIEIIPKGVLFWRSMTHWIGGMGIIVLAIAILPLLGIGGMQLFAAEAPGPGGDKLHPRITDTAKRLWLIYFGYTAAETILLQIAGMSFFDAINHALSTLSTGGFSTKNDSIAYWNDNPAIQYIIISFMFLAGTNFVLSYFAFKGKVQKIIRDDEFKLYFRLTFIFAIIVAMVVYFKADVSQSSIAHPMVLGEFESAIRHGFFQVLAIVTTTGFVTADYTMWTPFLTVFFFGLMFLGGSAGSTSGGIKVVRHLLLIKNGFLEFRRALHPNAILPVRYNQKSVSGDIVFNILGFFISYMLLFIFGALVFSMFQIDFTSAIGLSASSLGNVGPALGEFGPVNNYAALPPLGKWWASFLMLLGRLELFTVLILLTPFFWRNR</sequence>
<evidence type="ECO:0000256" key="11">
    <source>
        <dbReference type="ARBA" id="ARBA00023136"/>
    </source>
</evidence>
<evidence type="ECO:0000256" key="6">
    <source>
        <dbReference type="ARBA" id="ARBA00022538"/>
    </source>
</evidence>
<keyword evidence="9 12" id="KW-1133">Transmembrane helix</keyword>
<feature type="transmembrane region" description="Helical" evidence="12">
    <location>
        <begin position="12"/>
        <end position="36"/>
    </location>
</feature>
<comment type="similarity">
    <text evidence="2">Belongs to the TrkH potassium transport family.</text>
</comment>
<dbReference type="InterPro" id="IPR004772">
    <property type="entry name" value="TrkH"/>
</dbReference>
<evidence type="ECO:0000256" key="9">
    <source>
        <dbReference type="ARBA" id="ARBA00022989"/>
    </source>
</evidence>
<keyword evidence="3" id="KW-0813">Transport</keyword>
<keyword evidence="8" id="KW-0630">Potassium</keyword>
<evidence type="ECO:0000313" key="13">
    <source>
        <dbReference type="EMBL" id="GGI56749.1"/>
    </source>
</evidence>
<dbReference type="PANTHER" id="PTHR32024:SF2">
    <property type="entry name" value="TRK SYSTEM POTASSIUM UPTAKE PROTEIN TRKG-RELATED"/>
    <property type="match status" value="1"/>
</dbReference>
<comment type="caution">
    <text evidence="13">The sequence shown here is derived from an EMBL/GenBank/DDBJ whole genome shotgun (WGS) entry which is preliminary data.</text>
</comment>
<dbReference type="InterPro" id="IPR003445">
    <property type="entry name" value="Cat_transpt"/>
</dbReference>
<keyword evidence="4" id="KW-1003">Cell membrane</keyword>
<organism evidence="13 14">
    <name type="scientific">Winogradskyella haliclonae</name>
    <dbReference type="NCBI Taxonomy" id="2048558"/>
    <lineage>
        <taxon>Bacteria</taxon>
        <taxon>Pseudomonadati</taxon>
        <taxon>Bacteroidota</taxon>
        <taxon>Flavobacteriia</taxon>
        <taxon>Flavobacteriales</taxon>
        <taxon>Flavobacteriaceae</taxon>
        <taxon>Winogradskyella</taxon>
    </lineage>
</organism>
<proteinExistence type="inferred from homology"/>
<evidence type="ECO:0000256" key="10">
    <source>
        <dbReference type="ARBA" id="ARBA00023065"/>
    </source>
</evidence>
<gene>
    <name evidence="13" type="ORF">GCM10011444_10580</name>
</gene>
<comment type="subcellular location">
    <subcellularLocation>
        <location evidence="1">Cell inner membrane</location>
        <topology evidence="1">Multi-pass membrane protein</topology>
    </subcellularLocation>
</comment>
<feature type="transmembrane region" description="Helical" evidence="12">
    <location>
        <begin position="472"/>
        <end position="497"/>
    </location>
</feature>
<keyword evidence="6" id="KW-0633">Potassium transport</keyword>
<name>A0ABQ2BW73_9FLAO</name>
<feature type="transmembrane region" description="Helical" evidence="12">
    <location>
        <begin position="279"/>
        <end position="297"/>
    </location>
</feature>
<dbReference type="Proteomes" id="UP000624701">
    <property type="component" value="Unassembled WGS sequence"/>
</dbReference>
<evidence type="ECO:0000256" key="3">
    <source>
        <dbReference type="ARBA" id="ARBA00022448"/>
    </source>
</evidence>
<protein>
    <submittedName>
        <fullName evidence="13">Potassium transporter</fullName>
    </submittedName>
</protein>
<evidence type="ECO:0000256" key="8">
    <source>
        <dbReference type="ARBA" id="ARBA00022958"/>
    </source>
</evidence>
<keyword evidence="10" id="KW-0406">Ion transport</keyword>
<feature type="transmembrane region" description="Helical" evidence="12">
    <location>
        <begin position="188"/>
        <end position="211"/>
    </location>
</feature>
<dbReference type="Pfam" id="PF02386">
    <property type="entry name" value="TrkH"/>
    <property type="match status" value="1"/>
</dbReference>
<dbReference type="EMBL" id="BMDQ01000001">
    <property type="protein sequence ID" value="GGI56749.1"/>
    <property type="molecule type" value="Genomic_DNA"/>
</dbReference>
<keyword evidence="14" id="KW-1185">Reference proteome</keyword>
<evidence type="ECO:0000256" key="4">
    <source>
        <dbReference type="ARBA" id="ARBA00022475"/>
    </source>
</evidence>